<accession>A0A0F9J1R6</accession>
<comment type="caution">
    <text evidence="2">The sequence shown here is derived from an EMBL/GenBank/DDBJ whole genome shotgun (WGS) entry which is preliminary data.</text>
</comment>
<name>A0A0F9J1R6_9ZZZZ</name>
<sequence>MRAGHGTEPDMIQALPPGGGDSSPYRTQGVPYPRRVSQRMPSSGAAFFLDNSLDISSGPWYILYGRWDKMNENAFSGDEKMVASSTRINALDSFGTPSSSRTDPIKAMEAADGLYGLRKVLLAEFAGCKSSDANDDLHVVVRTDTGRAIGAVGNSYECFANREFFGPTADALIETGARIDRFQTLADGTRAFMRLSWADDLNLTIGRPKVGDLVGRRCTLSTSHDGKWAGKFTFQMLRLACSNGMTAPVGTFDTTLTHTVGGHQQLIDLQKLVPLIDLYVRQFEHAANV</sequence>
<evidence type="ECO:0000313" key="2">
    <source>
        <dbReference type="EMBL" id="KKM63518.1"/>
    </source>
</evidence>
<dbReference type="EMBL" id="LAZR01011083">
    <property type="protein sequence ID" value="KKM63518.1"/>
    <property type="molecule type" value="Genomic_DNA"/>
</dbReference>
<dbReference type="AlphaFoldDB" id="A0A0F9J1R6"/>
<organism evidence="2">
    <name type="scientific">marine sediment metagenome</name>
    <dbReference type="NCBI Taxonomy" id="412755"/>
    <lineage>
        <taxon>unclassified sequences</taxon>
        <taxon>metagenomes</taxon>
        <taxon>ecological metagenomes</taxon>
    </lineage>
</organism>
<gene>
    <name evidence="2" type="ORF">LCGC14_1510620</name>
</gene>
<dbReference type="Pfam" id="PF06067">
    <property type="entry name" value="DUF932"/>
    <property type="match status" value="1"/>
</dbReference>
<reference evidence="2" key="1">
    <citation type="journal article" date="2015" name="Nature">
        <title>Complex archaea that bridge the gap between prokaryotes and eukaryotes.</title>
        <authorList>
            <person name="Spang A."/>
            <person name="Saw J.H."/>
            <person name="Jorgensen S.L."/>
            <person name="Zaremba-Niedzwiedzka K."/>
            <person name="Martijn J."/>
            <person name="Lind A.E."/>
            <person name="van Eijk R."/>
            <person name="Schleper C."/>
            <person name="Guy L."/>
            <person name="Ettema T.J."/>
        </authorList>
    </citation>
    <scope>NUCLEOTIDE SEQUENCE</scope>
</reference>
<proteinExistence type="predicted"/>
<feature type="region of interest" description="Disordered" evidence="1">
    <location>
        <begin position="1"/>
        <end position="38"/>
    </location>
</feature>
<evidence type="ECO:0000256" key="1">
    <source>
        <dbReference type="SAM" id="MobiDB-lite"/>
    </source>
</evidence>
<protein>
    <submittedName>
        <fullName evidence="2">Uncharacterized protein</fullName>
    </submittedName>
</protein>
<dbReference type="InterPro" id="IPR026325">
    <property type="entry name" value="DUF932"/>
</dbReference>
<feature type="non-terminal residue" evidence="2">
    <location>
        <position position="289"/>
    </location>
</feature>